<dbReference type="AlphaFoldDB" id="A2E9B8"/>
<dbReference type="GO" id="GO:0006886">
    <property type="term" value="P:intracellular protein transport"/>
    <property type="evidence" value="ECO:0007669"/>
    <property type="project" value="UniProtKB-UniRule"/>
</dbReference>
<sequence>MLSGVIVTDEIGEILVERYYTKTLSRQDVDPICKLIRAQQKISPIISQFGLVFASYYIKKMYFIGIAYEGTSTIALSSLVIEFEKMLERSLKSELSVDTMKVDYPIAYVLLDQFIDAGYPFIDEFNLLCSSFNDTTKDTIGFEMQSPWRTSSPVKSAQYIEITVDEEIHSRINSEGKSENLVVAGKVNMFSRLYDPSNVNFVYLLPSKLEDYSFHRCIDPSLHLSRKMQFIPPDGQFTLMSYTCKANITNLPVFVIPKFSFSKVSVIFDISIRLAPNYISSIKNIQISFNLPKGFHQPSCAAGTGSMKYLKGQNMLIWSLEATDQKEILSLSGSCSIDEGINKNSCEIPIFVDFKLEDTSISGFKIEEIDPINNVKCNKVIKYQTRAGRYIFDNQ</sequence>
<dbReference type="KEGG" id="tva:4768740"/>
<dbReference type="InterPro" id="IPR028565">
    <property type="entry name" value="MHD"/>
</dbReference>
<dbReference type="GO" id="GO:0012505">
    <property type="term" value="C:endomembrane system"/>
    <property type="evidence" value="ECO:0007669"/>
    <property type="project" value="UniProtKB-SubCell"/>
</dbReference>
<comment type="similarity">
    <text evidence="5">Belongs to the adaptor complexes medium subunit family.</text>
</comment>
<dbReference type="GO" id="GO:0030131">
    <property type="term" value="C:clathrin adaptor complex"/>
    <property type="evidence" value="ECO:0007669"/>
    <property type="project" value="UniProtKB-UniRule"/>
</dbReference>
<evidence type="ECO:0000256" key="5">
    <source>
        <dbReference type="PIRNR" id="PIRNR005992"/>
    </source>
</evidence>
<keyword evidence="3 5" id="KW-0653">Protein transport</keyword>
<evidence type="ECO:0000256" key="1">
    <source>
        <dbReference type="ARBA" id="ARBA00004308"/>
    </source>
</evidence>
<dbReference type="EMBL" id="DS113332">
    <property type="protein sequence ID" value="EAY10803.1"/>
    <property type="molecule type" value="Genomic_DNA"/>
</dbReference>
<evidence type="ECO:0000259" key="6">
    <source>
        <dbReference type="PROSITE" id="PS51072"/>
    </source>
</evidence>
<keyword evidence="4" id="KW-0472">Membrane</keyword>
<dbReference type="Gene3D" id="2.60.40.1170">
    <property type="entry name" value="Mu homology domain, subdomain B"/>
    <property type="match status" value="2"/>
</dbReference>
<accession>A2E9B8</accession>
<feature type="domain" description="MHD" evidence="6">
    <location>
        <begin position="157"/>
        <end position="393"/>
    </location>
</feature>
<gene>
    <name evidence="7" type="ORF">TVAG_122070</name>
</gene>
<organism evidence="7 8">
    <name type="scientific">Trichomonas vaginalis (strain ATCC PRA-98 / G3)</name>
    <dbReference type="NCBI Taxonomy" id="412133"/>
    <lineage>
        <taxon>Eukaryota</taxon>
        <taxon>Metamonada</taxon>
        <taxon>Parabasalia</taxon>
        <taxon>Trichomonadida</taxon>
        <taxon>Trichomonadidae</taxon>
        <taxon>Trichomonas</taxon>
    </lineage>
</organism>
<dbReference type="InParanoid" id="A2E9B8"/>
<dbReference type="PIRSF" id="PIRSF005992">
    <property type="entry name" value="Clathrin_mu"/>
    <property type="match status" value="1"/>
</dbReference>
<name>A2E9B8_TRIV3</name>
<reference evidence="7" key="1">
    <citation type="submission" date="2006-10" db="EMBL/GenBank/DDBJ databases">
        <authorList>
            <person name="Amadeo P."/>
            <person name="Zhao Q."/>
            <person name="Wortman J."/>
            <person name="Fraser-Liggett C."/>
            <person name="Carlton J."/>
        </authorList>
    </citation>
    <scope>NUCLEOTIDE SEQUENCE</scope>
    <source>
        <strain evidence="7">G3</strain>
    </source>
</reference>
<dbReference type="InterPro" id="IPR001392">
    <property type="entry name" value="Clathrin_mu"/>
</dbReference>
<dbReference type="SUPFAM" id="SSF64356">
    <property type="entry name" value="SNARE-like"/>
    <property type="match status" value="1"/>
</dbReference>
<proteinExistence type="inferred from homology"/>
<comment type="subcellular location">
    <subcellularLocation>
        <location evidence="1">Endomembrane system</location>
    </subcellularLocation>
</comment>
<protein>
    <submittedName>
        <fullName evidence="7">Adaptor complexes medium subunit family protein</fullName>
    </submittedName>
</protein>
<keyword evidence="8" id="KW-1185">Reference proteome</keyword>
<dbReference type="GO" id="GO:0006897">
    <property type="term" value="P:endocytosis"/>
    <property type="evidence" value="ECO:0000318"/>
    <property type="project" value="GO_Central"/>
</dbReference>
<dbReference type="Gene3D" id="3.30.450.60">
    <property type="match status" value="1"/>
</dbReference>
<dbReference type="InterPro" id="IPR011012">
    <property type="entry name" value="Longin-like_dom_sf"/>
</dbReference>
<reference evidence="7" key="2">
    <citation type="journal article" date="2007" name="Science">
        <title>Draft genome sequence of the sexually transmitted pathogen Trichomonas vaginalis.</title>
        <authorList>
            <person name="Carlton J.M."/>
            <person name="Hirt R.P."/>
            <person name="Silva J.C."/>
            <person name="Delcher A.L."/>
            <person name="Schatz M."/>
            <person name="Zhao Q."/>
            <person name="Wortman J.R."/>
            <person name="Bidwell S.L."/>
            <person name="Alsmark U.C.M."/>
            <person name="Besteiro S."/>
            <person name="Sicheritz-Ponten T."/>
            <person name="Noel C.J."/>
            <person name="Dacks J.B."/>
            <person name="Foster P.G."/>
            <person name="Simillion C."/>
            <person name="Van de Peer Y."/>
            <person name="Miranda-Saavedra D."/>
            <person name="Barton G.J."/>
            <person name="Westrop G.D."/>
            <person name="Mueller S."/>
            <person name="Dessi D."/>
            <person name="Fiori P.L."/>
            <person name="Ren Q."/>
            <person name="Paulsen I."/>
            <person name="Zhang H."/>
            <person name="Bastida-Corcuera F.D."/>
            <person name="Simoes-Barbosa A."/>
            <person name="Brown M.T."/>
            <person name="Hayes R.D."/>
            <person name="Mukherjee M."/>
            <person name="Okumura C.Y."/>
            <person name="Schneider R."/>
            <person name="Smith A.J."/>
            <person name="Vanacova S."/>
            <person name="Villalvazo M."/>
            <person name="Haas B.J."/>
            <person name="Pertea M."/>
            <person name="Feldblyum T.V."/>
            <person name="Utterback T.R."/>
            <person name="Shu C.L."/>
            <person name="Osoegawa K."/>
            <person name="de Jong P.J."/>
            <person name="Hrdy I."/>
            <person name="Horvathova L."/>
            <person name="Zubacova Z."/>
            <person name="Dolezal P."/>
            <person name="Malik S.B."/>
            <person name="Logsdon J.M. Jr."/>
            <person name="Henze K."/>
            <person name="Gupta A."/>
            <person name="Wang C.C."/>
            <person name="Dunne R.L."/>
            <person name="Upcroft J.A."/>
            <person name="Upcroft P."/>
            <person name="White O."/>
            <person name="Salzberg S.L."/>
            <person name="Tang P."/>
            <person name="Chiu C.-H."/>
            <person name="Lee Y.-S."/>
            <person name="Embley T.M."/>
            <person name="Coombs G.H."/>
            <person name="Mottram J.C."/>
            <person name="Tachezy J."/>
            <person name="Fraser-Liggett C.M."/>
            <person name="Johnson P.J."/>
        </authorList>
    </citation>
    <scope>NUCLEOTIDE SEQUENCE [LARGE SCALE GENOMIC DNA]</scope>
    <source>
        <strain evidence="7">G3</strain>
    </source>
</reference>
<dbReference type="SUPFAM" id="SSF49447">
    <property type="entry name" value="Second domain of Mu2 adaptin subunit (ap50) of ap2 adaptor"/>
    <property type="match status" value="1"/>
</dbReference>
<evidence type="ECO:0000313" key="7">
    <source>
        <dbReference type="EMBL" id="EAY10803.1"/>
    </source>
</evidence>
<keyword evidence="2 5" id="KW-0813">Transport</keyword>
<evidence type="ECO:0000256" key="2">
    <source>
        <dbReference type="ARBA" id="ARBA00022448"/>
    </source>
</evidence>
<dbReference type="CDD" id="cd09252">
    <property type="entry name" value="AP-3_Mu3_Cterm"/>
    <property type="match status" value="1"/>
</dbReference>
<dbReference type="InterPro" id="IPR036168">
    <property type="entry name" value="AP2_Mu_C_sf"/>
</dbReference>
<dbReference type="PROSITE" id="PS51072">
    <property type="entry name" value="MHD"/>
    <property type="match status" value="1"/>
</dbReference>
<dbReference type="eggNOG" id="KOG2740">
    <property type="taxonomic scope" value="Eukaryota"/>
</dbReference>
<dbReference type="Proteomes" id="UP000001542">
    <property type="component" value="Unassembled WGS sequence"/>
</dbReference>
<evidence type="ECO:0000256" key="3">
    <source>
        <dbReference type="ARBA" id="ARBA00022927"/>
    </source>
</evidence>
<dbReference type="SMR" id="A2E9B8"/>
<dbReference type="Pfam" id="PF00928">
    <property type="entry name" value="Adap_comp_sub"/>
    <property type="match status" value="1"/>
</dbReference>
<dbReference type="GO" id="GO:0031410">
    <property type="term" value="C:cytoplasmic vesicle"/>
    <property type="evidence" value="ECO:0000318"/>
    <property type="project" value="GO_Central"/>
</dbReference>
<dbReference type="VEuPathDB" id="TrichDB:TVAGG3_0421120"/>
<evidence type="ECO:0000256" key="4">
    <source>
        <dbReference type="ARBA" id="ARBA00023136"/>
    </source>
</evidence>
<dbReference type="VEuPathDB" id="TrichDB:TVAG_122070"/>
<dbReference type="InterPro" id="IPR050431">
    <property type="entry name" value="Adaptor_comp_med_subunit"/>
</dbReference>
<dbReference type="PANTHER" id="PTHR10529">
    <property type="entry name" value="AP COMPLEX SUBUNIT MU"/>
    <property type="match status" value="1"/>
</dbReference>
<dbReference type="OrthoDB" id="870at2759"/>
<evidence type="ECO:0000313" key="8">
    <source>
        <dbReference type="Proteomes" id="UP000001542"/>
    </source>
</evidence>
<dbReference type="STRING" id="5722.A2E9B8"/>
<dbReference type="RefSeq" id="XP_001323026.1">
    <property type="nucleotide sequence ID" value="XM_001322991.1"/>
</dbReference>